<dbReference type="InterPro" id="IPR025685">
    <property type="entry name" value="YoaP-like_dom"/>
</dbReference>
<dbReference type="Pfam" id="PF14268">
    <property type="entry name" value="YoaP"/>
    <property type="match status" value="1"/>
</dbReference>
<feature type="domain" description="YoaP-like" evidence="1">
    <location>
        <begin position="2"/>
        <end position="23"/>
    </location>
</feature>
<organism evidence="2 3">
    <name type="scientific">Lysinibacillus xylanilyticus</name>
    <dbReference type="NCBI Taxonomy" id="582475"/>
    <lineage>
        <taxon>Bacteria</taxon>
        <taxon>Bacillati</taxon>
        <taxon>Bacillota</taxon>
        <taxon>Bacilli</taxon>
        <taxon>Bacillales</taxon>
        <taxon>Bacillaceae</taxon>
        <taxon>Lysinibacillus</taxon>
    </lineage>
</organism>
<gene>
    <name evidence="2" type="ORF">CWD94_28040</name>
</gene>
<dbReference type="AlphaFoldDB" id="A0A2M9PXC9"/>
<sequence length="28" mass="3273">MWTTFGLFYNGIFMSHEIPSAKTSSKKY</sequence>
<comment type="caution">
    <text evidence="2">The sequence shown here is derived from an EMBL/GenBank/DDBJ whole genome shotgun (WGS) entry which is preliminary data.</text>
</comment>
<name>A0A2M9PXC9_9BACI</name>
<reference evidence="2 3" key="1">
    <citation type="submission" date="2017-11" db="EMBL/GenBank/DDBJ databases">
        <title>Bacterial isolate from king chilli rhizosphere.</title>
        <authorList>
            <person name="Takhelmayum P."/>
            <person name="Sarangthem I."/>
        </authorList>
    </citation>
    <scope>NUCLEOTIDE SEQUENCE [LARGE SCALE GENOMIC DNA]</scope>
    <source>
        <strain evidence="3">t26</strain>
    </source>
</reference>
<proteinExistence type="predicted"/>
<evidence type="ECO:0000313" key="3">
    <source>
        <dbReference type="Proteomes" id="UP000232101"/>
    </source>
</evidence>
<evidence type="ECO:0000259" key="1">
    <source>
        <dbReference type="Pfam" id="PF14268"/>
    </source>
</evidence>
<dbReference type="Proteomes" id="UP000232101">
    <property type="component" value="Unassembled WGS sequence"/>
</dbReference>
<dbReference type="EMBL" id="PHQY01000736">
    <property type="protein sequence ID" value="PJO40477.1"/>
    <property type="molecule type" value="Genomic_DNA"/>
</dbReference>
<evidence type="ECO:0000313" key="2">
    <source>
        <dbReference type="EMBL" id="PJO40477.1"/>
    </source>
</evidence>
<protein>
    <recommendedName>
        <fullName evidence="1">YoaP-like domain-containing protein</fullName>
    </recommendedName>
</protein>
<accession>A0A2M9PXC9</accession>